<evidence type="ECO:0000256" key="1">
    <source>
        <dbReference type="ARBA" id="ARBA00001961"/>
    </source>
</evidence>
<comment type="subcellular location">
    <subcellularLocation>
        <location evidence="2">Endoplasmic reticulum membrane</location>
        <topology evidence="2">Single-pass type II membrane protein</topology>
    </subcellularLocation>
</comment>
<sequence length="207" mass="22640">MQLRRSTVLGEGGKSVEDGYRTSYGTFLKRGTDPILAAVDARVADWVRIPVVNGEDMQILRYDVDQYYKRLAGFARETAPWANDPRPGRAVLITGRPHVGRLAQPASENLGGGVPLGLRGDALLFWSIKPDAHTLDVSSMHTGCPVIKGVKWTATKWIHAKAFRPADYAKAQGASEKLQDPGKCEDDHESCEAWAAVGECSRNAAYM</sequence>
<dbReference type="SMART" id="SM00702">
    <property type="entry name" value="P4Hc"/>
    <property type="match status" value="1"/>
</dbReference>
<evidence type="ECO:0000256" key="7">
    <source>
        <dbReference type="ARBA" id="ARBA00049169"/>
    </source>
</evidence>
<keyword evidence="5" id="KW-0560">Oxidoreductase</keyword>
<keyword evidence="10" id="KW-1185">Reference proteome</keyword>
<dbReference type="GO" id="GO:0005506">
    <property type="term" value="F:iron ion binding"/>
    <property type="evidence" value="ECO:0007669"/>
    <property type="project" value="InterPro"/>
</dbReference>
<dbReference type="Proteomes" id="UP000054498">
    <property type="component" value="Unassembled WGS sequence"/>
</dbReference>
<dbReference type="AlphaFoldDB" id="A0A0D2M5K9"/>
<evidence type="ECO:0000313" key="10">
    <source>
        <dbReference type="Proteomes" id="UP000054498"/>
    </source>
</evidence>
<evidence type="ECO:0000259" key="8">
    <source>
        <dbReference type="SMART" id="SM00702"/>
    </source>
</evidence>
<reference evidence="9 10" key="1">
    <citation type="journal article" date="2013" name="BMC Genomics">
        <title>Reconstruction of the lipid metabolism for the microalga Monoraphidium neglectum from its genome sequence reveals characteristics suitable for biofuel production.</title>
        <authorList>
            <person name="Bogen C."/>
            <person name="Al-Dilaimi A."/>
            <person name="Albersmeier A."/>
            <person name="Wichmann J."/>
            <person name="Grundmann M."/>
            <person name="Rupp O."/>
            <person name="Lauersen K.J."/>
            <person name="Blifernez-Klassen O."/>
            <person name="Kalinowski J."/>
            <person name="Goesmann A."/>
            <person name="Mussgnug J.H."/>
            <person name="Kruse O."/>
        </authorList>
    </citation>
    <scope>NUCLEOTIDE SEQUENCE [LARGE SCALE GENOMIC DNA]</scope>
    <source>
        <strain evidence="9 10">SAG 48.87</strain>
    </source>
</reference>
<dbReference type="GeneID" id="25728695"/>
<dbReference type="STRING" id="145388.A0A0D2M5K9"/>
<organism evidence="9 10">
    <name type="scientific">Monoraphidium neglectum</name>
    <dbReference type="NCBI Taxonomy" id="145388"/>
    <lineage>
        <taxon>Eukaryota</taxon>
        <taxon>Viridiplantae</taxon>
        <taxon>Chlorophyta</taxon>
        <taxon>core chlorophytes</taxon>
        <taxon>Chlorophyceae</taxon>
        <taxon>CS clade</taxon>
        <taxon>Sphaeropleales</taxon>
        <taxon>Selenastraceae</taxon>
        <taxon>Monoraphidium</taxon>
    </lineage>
</organism>
<evidence type="ECO:0000256" key="5">
    <source>
        <dbReference type="ARBA" id="ARBA00023002"/>
    </source>
</evidence>
<dbReference type="PANTHER" id="PTHR10869">
    <property type="entry name" value="PROLYL 4-HYDROXYLASE ALPHA SUBUNIT"/>
    <property type="match status" value="1"/>
</dbReference>
<evidence type="ECO:0000313" key="9">
    <source>
        <dbReference type="EMBL" id="KIY96531.1"/>
    </source>
</evidence>
<evidence type="ECO:0000256" key="4">
    <source>
        <dbReference type="ARBA" id="ARBA00022964"/>
    </source>
</evidence>
<gene>
    <name evidence="9" type="ORF">MNEG_11433</name>
</gene>
<evidence type="ECO:0000256" key="3">
    <source>
        <dbReference type="ARBA" id="ARBA00022723"/>
    </source>
</evidence>
<evidence type="ECO:0000256" key="2">
    <source>
        <dbReference type="ARBA" id="ARBA00004648"/>
    </source>
</evidence>
<protein>
    <recommendedName>
        <fullName evidence="8">Prolyl 4-hydroxylase alpha subunit domain-containing protein</fullName>
    </recommendedName>
</protein>
<dbReference type="GO" id="GO:0004656">
    <property type="term" value="F:procollagen-proline 4-dioxygenase activity"/>
    <property type="evidence" value="ECO:0007669"/>
    <property type="project" value="UniProtKB-EC"/>
</dbReference>
<dbReference type="GO" id="GO:0005789">
    <property type="term" value="C:endoplasmic reticulum membrane"/>
    <property type="evidence" value="ECO:0007669"/>
    <property type="project" value="UniProtKB-SubCell"/>
</dbReference>
<dbReference type="Gene3D" id="2.60.120.620">
    <property type="entry name" value="q2cbj1_9rhob like domain"/>
    <property type="match status" value="2"/>
</dbReference>
<keyword evidence="4" id="KW-0223">Dioxygenase</keyword>
<dbReference type="GO" id="GO:0031418">
    <property type="term" value="F:L-ascorbic acid binding"/>
    <property type="evidence" value="ECO:0007669"/>
    <property type="project" value="InterPro"/>
</dbReference>
<dbReference type="InterPro" id="IPR045054">
    <property type="entry name" value="P4HA-like"/>
</dbReference>
<keyword evidence="6" id="KW-0408">Iron</keyword>
<name>A0A0D2M5K9_9CHLO</name>
<accession>A0A0D2M5K9</accession>
<dbReference type="PANTHER" id="PTHR10869:SF238">
    <property type="entry name" value="PROLYL 4-HYDROXYLASE 6-RELATED"/>
    <property type="match status" value="1"/>
</dbReference>
<dbReference type="InterPro" id="IPR006620">
    <property type="entry name" value="Pro_4_hyd_alph"/>
</dbReference>
<dbReference type="RefSeq" id="XP_013895551.1">
    <property type="nucleotide sequence ID" value="XM_014040097.1"/>
</dbReference>
<evidence type="ECO:0000256" key="6">
    <source>
        <dbReference type="ARBA" id="ARBA00023004"/>
    </source>
</evidence>
<comment type="catalytic activity">
    <reaction evidence="7">
        <text>L-prolyl-[collagen] + 2-oxoglutarate + O2 = trans-4-hydroxy-L-prolyl-[collagen] + succinate + CO2</text>
        <dbReference type="Rhea" id="RHEA:18945"/>
        <dbReference type="Rhea" id="RHEA-COMP:11676"/>
        <dbReference type="Rhea" id="RHEA-COMP:11680"/>
        <dbReference type="ChEBI" id="CHEBI:15379"/>
        <dbReference type="ChEBI" id="CHEBI:16526"/>
        <dbReference type="ChEBI" id="CHEBI:16810"/>
        <dbReference type="ChEBI" id="CHEBI:30031"/>
        <dbReference type="ChEBI" id="CHEBI:50342"/>
        <dbReference type="ChEBI" id="CHEBI:61965"/>
        <dbReference type="EC" id="1.14.11.2"/>
    </reaction>
</comment>
<dbReference type="EMBL" id="KK102960">
    <property type="protein sequence ID" value="KIY96531.1"/>
    <property type="molecule type" value="Genomic_DNA"/>
</dbReference>
<keyword evidence="3" id="KW-0479">Metal-binding</keyword>
<comment type="cofactor">
    <cofactor evidence="1">
        <name>L-ascorbate</name>
        <dbReference type="ChEBI" id="CHEBI:38290"/>
    </cofactor>
</comment>
<dbReference type="KEGG" id="mng:MNEG_11433"/>
<dbReference type="OrthoDB" id="420380at2759"/>
<feature type="domain" description="Prolyl 4-hydroxylase alpha subunit" evidence="8">
    <location>
        <begin position="1"/>
        <end position="159"/>
    </location>
</feature>
<proteinExistence type="predicted"/>